<sequence>MYPIPSQQVGVTPKRAAQRRSTGLFRQPSQLPLPQRSQKWRVWPQHTNMRSVTAHSTIEEEDGIFTTSPKESRLFTLISTVTLVTPPESAEFMNRMMAEMWVPFVVPQTLRDNLSAWQEKARLAAPKGWTIELTDFSLGVHSPYMSNFQVFNDAVTGRMQAMECDMDMTSSSMRVVVRGSGPLGDFRATVSGMSMKGKMRVLPMMEHRMLLWSFLHRNGWPSLSQLGARAAKLEASTNNDTESSSRAKSKSDSSSGARATTGGGESSSPGGNASSTGATRTVGLFRQLRNRTGSAVLVNATNMNSKVERRSATRLVNPEGRAAIDELLKAALTLAALSIAAAAVAPAPAVGACVAAQAGLVVLVHPPSLLLPSTVRLAVRDNGVADKTEALGIATLNLDMALEATIQDRWLQLGGSESGELRVRVAVVAGAPESPSVQQMVALLGSSDFTQASMPTLQVVAVAARNLPPRPAALRLPSPNRSTYCGLTFGGTKQVTPVAMGSQNPTWNFAALFPLAVSEPPQPQADKTQLLEGKAEPEGQASASTSSPTAQPASSPSAAAGPATNLTRQGGSSSGAASASPGSASKGGPSIKPGSLIPGANRLKLEVFDVDMNPPNNSLGYVEVDANVNVPLPGDNWEQWLPLKGNNRGAEVLVRIAHLAQAGSNQGSLPNPLGARPSAAATMNILHQSKPTTGTLIAEPPRAEKVLVDSFSEQVSIMAAQKKRQEEQEEQDRRLKEQAGAQKKDAVGPAGSTDGAAAESNGTSYGASPDGNGSVIDSIAASAKAREARDEETEKNAESSGAKDGGSWLRSLGGGLQGLKWGGGKGSSK</sequence>
<keyword evidence="4" id="KW-1185">Reference proteome</keyword>
<dbReference type="PANTHER" id="PTHR47264:SF3">
    <property type="entry name" value="SYNAPTOTAGMIN-5 ISOFORM X1"/>
    <property type="match status" value="1"/>
</dbReference>
<dbReference type="CDD" id="cd21669">
    <property type="entry name" value="SMP_SF"/>
    <property type="match status" value="1"/>
</dbReference>
<dbReference type="Pfam" id="PF00168">
    <property type="entry name" value="C2"/>
    <property type="match status" value="1"/>
</dbReference>
<feature type="region of interest" description="Disordered" evidence="1">
    <location>
        <begin position="234"/>
        <end position="278"/>
    </location>
</feature>
<dbReference type="EMBL" id="MU069709">
    <property type="protein sequence ID" value="KAF5835353.1"/>
    <property type="molecule type" value="Genomic_DNA"/>
</dbReference>
<organism evidence="3 4">
    <name type="scientific">Dunaliella salina</name>
    <name type="common">Green alga</name>
    <name type="synonym">Protococcus salinus</name>
    <dbReference type="NCBI Taxonomy" id="3046"/>
    <lineage>
        <taxon>Eukaryota</taxon>
        <taxon>Viridiplantae</taxon>
        <taxon>Chlorophyta</taxon>
        <taxon>core chlorophytes</taxon>
        <taxon>Chlorophyceae</taxon>
        <taxon>CS clade</taxon>
        <taxon>Chlamydomonadales</taxon>
        <taxon>Dunaliellaceae</taxon>
        <taxon>Dunaliella</taxon>
    </lineage>
</organism>
<evidence type="ECO:0000259" key="2">
    <source>
        <dbReference type="Pfam" id="PF00168"/>
    </source>
</evidence>
<feature type="region of interest" description="Disordered" evidence="1">
    <location>
        <begin position="719"/>
        <end position="829"/>
    </location>
</feature>
<dbReference type="Gene3D" id="2.60.40.150">
    <property type="entry name" value="C2 domain"/>
    <property type="match status" value="1"/>
</dbReference>
<dbReference type="Proteomes" id="UP000815325">
    <property type="component" value="Unassembled WGS sequence"/>
</dbReference>
<proteinExistence type="predicted"/>
<protein>
    <recommendedName>
        <fullName evidence="2">C2 domain-containing protein</fullName>
    </recommendedName>
</protein>
<reference evidence="3" key="1">
    <citation type="submission" date="2017-08" db="EMBL/GenBank/DDBJ databases">
        <authorList>
            <person name="Polle J.E."/>
            <person name="Barry K."/>
            <person name="Cushman J."/>
            <person name="Schmutz J."/>
            <person name="Tran D."/>
            <person name="Hathwaick L.T."/>
            <person name="Yim W.C."/>
            <person name="Jenkins J."/>
            <person name="Mckie-Krisberg Z.M."/>
            <person name="Prochnik S."/>
            <person name="Lindquist E."/>
            <person name="Dockter R.B."/>
            <person name="Adam C."/>
            <person name="Molina H."/>
            <person name="Bunkerborg J."/>
            <person name="Jin E."/>
            <person name="Buchheim M."/>
            <person name="Magnuson J."/>
        </authorList>
    </citation>
    <scope>NUCLEOTIDE SEQUENCE</scope>
    <source>
        <strain evidence="3">CCAP 19/18</strain>
    </source>
</reference>
<feature type="region of interest" description="Disordered" evidence="1">
    <location>
        <begin position="1"/>
        <end position="30"/>
    </location>
</feature>
<evidence type="ECO:0000313" key="4">
    <source>
        <dbReference type="Proteomes" id="UP000815325"/>
    </source>
</evidence>
<feature type="compositionally biased region" description="Polar residues" evidence="1">
    <location>
        <begin position="1"/>
        <end position="10"/>
    </location>
</feature>
<dbReference type="SUPFAM" id="SSF49562">
    <property type="entry name" value="C2 domain (Calcium/lipid-binding domain, CaLB)"/>
    <property type="match status" value="1"/>
</dbReference>
<dbReference type="InterPro" id="IPR000008">
    <property type="entry name" value="C2_dom"/>
</dbReference>
<dbReference type="InterPro" id="IPR035892">
    <property type="entry name" value="C2_domain_sf"/>
</dbReference>
<name>A0ABQ7GL65_DUNSA</name>
<dbReference type="PANTHER" id="PTHR47264">
    <property type="entry name" value="OS01G0128800 PROTEIN"/>
    <property type="match status" value="1"/>
</dbReference>
<feature type="compositionally biased region" description="Basic and acidic residues" evidence="1">
    <location>
        <begin position="784"/>
        <end position="797"/>
    </location>
</feature>
<feature type="compositionally biased region" description="Low complexity" evidence="1">
    <location>
        <begin position="570"/>
        <end position="595"/>
    </location>
</feature>
<feature type="compositionally biased region" description="Basic and acidic residues" evidence="1">
    <location>
        <begin position="723"/>
        <end position="746"/>
    </location>
</feature>
<comment type="caution">
    <text evidence="3">The sequence shown here is derived from an EMBL/GenBank/DDBJ whole genome shotgun (WGS) entry which is preliminary data.</text>
</comment>
<gene>
    <name evidence="3" type="ORF">DUNSADRAFT_7519</name>
</gene>
<accession>A0ABQ7GL65</accession>
<evidence type="ECO:0000313" key="3">
    <source>
        <dbReference type="EMBL" id="KAF5835353.1"/>
    </source>
</evidence>
<feature type="compositionally biased region" description="Gly residues" evidence="1">
    <location>
        <begin position="812"/>
        <end position="829"/>
    </location>
</feature>
<feature type="compositionally biased region" description="Low complexity" evidence="1">
    <location>
        <begin position="252"/>
        <end position="278"/>
    </location>
</feature>
<evidence type="ECO:0000256" key="1">
    <source>
        <dbReference type="SAM" id="MobiDB-lite"/>
    </source>
</evidence>
<feature type="domain" description="C2" evidence="2">
    <location>
        <begin position="456"/>
        <end position="516"/>
    </location>
</feature>
<feature type="compositionally biased region" description="Low complexity" evidence="1">
    <location>
        <begin position="539"/>
        <end position="563"/>
    </location>
</feature>
<feature type="region of interest" description="Disordered" evidence="1">
    <location>
        <begin position="519"/>
        <end position="595"/>
    </location>
</feature>